<evidence type="ECO:0000256" key="6">
    <source>
        <dbReference type="ARBA" id="ARBA00023242"/>
    </source>
</evidence>
<dbReference type="Gene3D" id="3.30.70.330">
    <property type="match status" value="3"/>
</dbReference>
<dbReference type="SMART" id="SM00361">
    <property type="entry name" value="RRM_1"/>
    <property type="match status" value="2"/>
</dbReference>
<keyword evidence="4 7" id="KW-0694">RNA-binding</keyword>
<reference evidence="9" key="1">
    <citation type="submission" date="2016-12" db="EMBL/GenBank/DDBJ databases">
        <title>An insight into the sialome and mialome of the sand fly, Nyssomyia neivai.</title>
        <authorList>
            <person name="Sebastian V."/>
            <person name="Goulart T.M."/>
            <person name="Oliveira W."/>
            <person name="Calvo E."/>
            <person name="Oliveira L.F."/>
            <person name="Pinto M.C."/>
            <person name="Rosselino A.M."/>
            <person name="Ribeiro J.M."/>
        </authorList>
    </citation>
    <scope>NUCLEOTIDE SEQUENCE</scope>
</reference>
<dbReference type="InterPro" id="IPR034209">
    <property type="entry name" value="PUF60_RRM1"/>
</dbReference>
<dbReference type="PROSITE" id="PS50102">
    <property type="entry name" value="RRM"/>
    <property type="match status" value="3"/>
</dbReference>
<dbReference type="PANTHER" id="PTHR47330">
    <property type="entry name" value="POLY(U)-BINDING-SPLICING FACTOR PUF60-B-RELATED"/>
    <property type="match status" value="1"/>
</dbReference>
<evidence type="ECO:0000256" key="1">
    <source>
        <dbReference type="ARBA" id="ARBA00004123"/>
    </source>
</evidence>
<dbReference type="NCBIfam" id="TIGR01645">
    <property type="entry name" value="half-pint"/>
    <property type="match status" value="1"/>
</dbReference>
<accession>A0A1L8DGE6</accession>
<organism evidence="9">
    <name type="scientific">Nyssomyia neivai</name>
    <dbReference type="NCBI Taxonomy" id="330878"/>
    <lineage>
        <taxon>Eukaryota</taxon>
        <taxon>Metazoa</taxon>
        <taxon>Ecdysozoa</taxon>
        <taxon>Arthropoda</taxon>
        <taxon>Hexapoda</taxon>
        <taxon>Insecta</taxon>
        <taxon>Pterygota</taxon>
        <taxon>Neoptera</taxon>
        <taxon>Endopterygota</taxon>
        <taxon>Diptera</taxon>
        <taxon>Nematocera</taxon>
        <taxon>Psychodoidea</taxon>
        <taxon>Psychodidae</taxon>
        <taxon>Nyssomyia</taxon>
    </lineage>
</organism>
<evidence type="ECO:0000256" key="5">
    <source>
        <dbReference type="ARBA" id="ARBA00023187"/>
    </source>
</evidence>
<dbReference type="InterPro" id="IPR051974">
    <property type="entry name" value="PUF60_regulator"/>
</dbReference>
<feature type="domain" description="RRM" evidence="8">
    <location>
        <begin position="100"/>
        <end position="178"/>
    </location>
</feature>
<dbReference type="InterPro" id="IPR034211">
    <property type="entry name" value="PUF60_RRM2"/>
</dbReference>
<dbReference type="InterPro" id="IPR003954">
    <property type="entry name" value="RRM_euk-type"/>
</dbReference>
<feature type="domain" description="RRM" evidence="8">
    <location>
        <begin position="197"/>
        <end position="275"/>
    </location>
</feature>
<evidence type="ECO:0000313" key="9">
    <source>
        <dbReference type="EMBL" id="JAV05457.1"/>
    </source>
</evidence>
<dbReference type="SUPFAM" id="SSF54928">
    <property type="entry name" value="RNA-binding domain, RBD"/>
    <property type="match status" value="2"/>
</dbReference>
<dbReference type="GO" id="GO:0071011">
    <property type="term" value="C:precatalytic spliceosome"/>
    <property type="evidence" value="ECO:0007669"/>
    <property type="project" value="TreeGrafter"/>
</dbReference>
<dbReference type="InterPro" id="IPR035979">
    <property type="entry name" value="RBD_domain_sf"/>
</dbReference>
<evidence type="ECO:0000256" key="3">
    <source>
        <dbReference type="ARBA" id="ARBA00022664"/>
    </source>
</evidence>
<keyword evidence="5" id="KW-0508">mRNA splicing</keyword>
<keyword evidence="3" id="KW-0507">mRNA processing</keyword>
<protein>
    <submittedName>
        <fullName evidence="9">Putative polypyrimidine tract-binding protein puf60 rrm superfamily</fullName>
    </submittedName>
</protein>
<dbReference type="GO" id="GO:0000381">
    <property type="term" value="P:regulation of alternative mRNA splicing, via spliceosome"/>
    <property type="evidence" value="ECO:0007669"/>
    <property type="project" value="InterPro"/>
</dbReference>
<dbReference type="Pfam" id="PF00076">
    <property type="entry name" value="RRM_1"/>
    <property type="match status" value="2"/>
</dbReference>
<dbReference type="EMBL" id="GFDF01008627">
    <property type="protein sequence ID" value="JAV05457.1"/>
    <property type="molecule type" value="Transcribed_RNA"/>
</dbReference>
<dbReference type="SMART" id="SM00360">
    <property type="entry name" value="RRM"/>
    <property type="match status" value="3"/>
</dbReference>
<keyword evidence="6" id="KW-0539">Nucleus</keyword>
<name>A0A1L8DGE6_9DIPT</name>
<dbReference type="CDD" id="cd12371">
    <property type="entry name" value="RRM2_PUF60"/>
    <property type="match status" value="1"/>
</dbReference>
<dbReference type="GO" id="GO:0006376">
    <property type="term" value="P:mRNA splice site recognition"/>
    <property type="evidence" value="ECO:0007669"/>
    <property type="project" value="TreeGrafter"/>
</dbReference>
<evidence type="ECO:0000256" key="4">
    <source>
        <dbReference type="ARBA" id="ARBA00022884"/>
    </source>
</evidence>
<dbReference type="CDD" id="cd12370">
    <property type="entry name" value="RRM1_PUF60"/>
    <property type="match status" value="1"/>
</dbReference>
<proteinExistence type="inferred from homology"/>
<dbReference type="InterPro" id="IPR012677">
    <property type="entry name" value="Nucleotide-bd_a/b_plait_sf"/>
</dbReference>
<evidence type="ECO:0000256" key="7">
    <source>
        <dbReference type="PROSITE-ProRule" id="PRU00176"/>
    </source>
</evidence>
<dbReference type="FunFam" id="3.30.70.330:FF:000136">
    <property type="entry name" value="poly(U)-binding-splicing factor PUF60 isoform X1"/>
    <property type="match status" value="1"/>
</dbReference>
<dbReference type="InterPro" id="IPR000504">
    <property type="entry name" value="RRM_dom"/>
</dbReference>
<dbReference type="FunFam" id="3.30.70.330:FF:000382">
    <property type="entry name" value="G-patch domain-containing protein"/>
    <property type="match status" value="1"/>
</dbReference>
<comment type="similarity">
    <text evidence="2">Belongs to the RRM half pint family.</text>
</comment>
<dbReference type="GO" id="GO:0000380">
    <property type="term" value="P:alternative mRNA splicing, via spliceosome"/>
    <property type="evidence" value="ECO:0007669"/>
    <property type="project" value="TreeGrafter"/>
</dbReference>
<comment type="subcellular location">
    <subcellularLocation>
        <location evidence="1">Nucleus</location>
    </subcellularLocation>
</comment>
<feature type="domain" description="RRM" evidence="8">
    <location>
        <begin position="491"/>
        <end position="581"/>
    </location>
</feature>
<dbReference type="PANTHER" id="PTHR47330:SF1">
    <property type="entry name" value="POLY(U)-BINDING-SPLICING FACTOR PUF60"/>
    <property type="match status" value="1"/>
</dbReference>
<dbReference type="GO" id="GO:0003723">
    <property type="term" value="F:RNA binding"/>
    <property type="evidence" value="ECO:0007669"/>
    <property type="project" value="UniProtKB-UniRule"/>
</dbReference>
<dbReference type="AlphaFoldDB" id="A0A1L8DGE6"/>
<dbReference type="GO" id="GO:0071013">
    <property type="term" value="C:catalytic step 2 spliceosome"/>
    <property type="evidence" value="ECO:0007669"/>
    <property type="project" value="TreeGrafter"/>
</dbReference>
<evidence type="ECO:0000256" key="2">
    <source>
        <dbReference type="ARBA" id="ARBA00005987"/>
    </source>
</evidence>
<dbReference type="InterPro" id="IPR006532">
    <property type="entry name" value="PUF60-like"/>
</dbReference>
<sequence>MLFLTNKIGDLYVGKITNDTLMIGDVKFGPGARSALLGILGGALPRLSSEQLETVTRAKKYAMEQSIKMVLMKQTLAHQQQQLASQRTQVQRQQALALMCRVYVGSISFELKEDTIRASFLPFGPIKSINMSWDPVTQKHKGFAFVEYEIPEGAQLALEQMNGAMLGGRNIKVGRPSNMPQAQQVIDEIQEEAKSYNRIYIASIHPDLSEEDLKSVFEAFGPIIYCRISQGSSLHSHKGYGFIEYANKVAADESIASMNLFDLGGQLLRVGRSITPPNALVAPSANSSMPTAAAVAAAAATAKIQAMDAVATNAVLGLSAAAPSLGLSTLPTMGAPTCIPSVMGHTTNSAVSAVSVAAAAAAAFAAQQHPVQVPNVVVPDSTVASLQPPQVINPILGTAASPPITTTTKNAAVAAAAAAAAVVSSTLAAQGQIVAENVLKKAHERQQEELQKKLLDEGEPQTLQQQETMSIKGQSARHLVMQRLMRPSDSRVVILRNMVGPEDVDEMLQEEIQEECSKFGVVEQVIIYKEKQTDNEDDDEADVIVKIFVEFNVSLEAQKAQEVLHGRYFGGRLVQAQLYDQALFDHGDLSA</sequence>
<evidence type="ECO:0000259" key="8">
    <source>
        <dbReference type="PROSITE" id="PS50102"/>
    </source>
</evidence>